<protein>
    <submittedName>
        <fullName evidence="2">PATAN domain GTPase-activating protein</fullName>
    </submittedName>
</protein>
<dbReference type="EMBL" id="BSDC01000001">
    <property type="protein sequence ID" value="GLH66768.1"/>
    <property type="molecule type" value="Genomic_DNA"/>
</dbReference>
<dbReference type="Proteomes" id="UP001165044">
    <property type="component" value="Unassembled WGS sequence"/>
</dbReference>
<dbReference type="RefSeq" id="WP_285607350.1">
    <property type="nucleotide sequence ID" value="NZ_BSDC01000001.1"/>
</dbReference>
<proteinExistence type="predicted"/>
<organism evidence="2 3">
    <name type="scientific">Geothrix edaphica</name>
    <dbReference type="NCBI Taxonomy" id="2927976"/>
    <lineage>
        <taxon>Bacteria</taxon>
        <taxon>Pseudomonadati</taxon>
        <taxon>Acidobacteriota</taxon>
        <taxon>Holophagae</taxon>
        <taxon>Holophagales</taxon>
        <taxon>Holophagaceae</taxon>
        <taxon>Geothrix</taxon>
    </lineage>
</organism>
<accession>A0ABQ5PWL9</accession>
<gene>
    <name evidence="2" type="ORF">GETHED_11320</name>
</gene>
<sequence>MALAAPDVFSMTSISPTDTALPPSGTEPVGFEGAISNMTLADVVQIEGQNLFSGSIQVVYQEREGQIFFHRGEVVHAEVGSLGGEEAFNRIMAWPGGSFRLHPNVMTLHQSIHKHREHLLLSAHQWLDESRHGLTELRTGSAPGQPTTVRPEEFMQTVGGVPGVAYAVFTDEDGAPRGVTDARGEDLAAKGAYLATMIAAPLGEAFGLGDLQAALIHAGPERVLLFRSKGTGLSVCLTDDAAPEAVEAGIRQALVARRVSS</sequence>
<evidence type="ECO:0000259" key="1">
    <source>
        <dbReference type="Pfam" id="PF14332"/>
    </source>
</evidence>
<dbReference type="PANTHER" id="PTHR36304">
    <property type="entry name" value="DOMAIN GTPASE-ACTIVATING PROTEIN, PUTATIVE-RELATED-RELATED"/>
    <property type="match status" value="1"/>
</dbReference>
<dbReference type="Pfam" id="PF14332">
    <property type="entry name" value="DUF4388"/>
    <property type="match status" value="1"/>
</dbReference>
<evidence type="ECO:0000313" key="2">
    <source>
        <dbReference type="EMBL" id="GLH66768.1"/>
    </source>
</evidence>
<comment type="caution">
    <text evidence="2">The sequence shown here is derived from an EMBL/GenBank/DDBJ whole genome shotgun (WGS) entry which is preliminary data.</text>
</comment>
<dbReference type="PANTHER" id="PTHR36304:SF4">
    <property type="entry name" value="DUF4388 DOMAIN-CONTAINING PROTEIN"/>
    <property type="match status" value="1"/>
</dbReference>
<dbReference type="InterPro" id="IPR025497">
    <property type="entry name" value="PatA-like_N"/>
</dbReference>
<keyword evidence="3" id="KW-1185">Reference proteome</keyword>
<reference evidence="2" key="1">
    <citation type="journal article" date="2023" name="Antonie Van Leeuwenhoek">
        <title>Mesoterricola silvestris gen. nov., sp. nov., Mesoterricola sediminis sp. nov., Geothrix oryzae sp. nov., Geothrix edaphica sp. nov., Geothrix rubra sp. nov., and Geothrix limicola sp. nov., six novel members of Acidobacteriota isolated from soils.</title>
        <authorList>
            <person name="Itoh H."/>
            <person name="Sugisawa Y."/>
            <person name="Mise K."/>
            <person name="Xu Z."/>
            <person name="Kuniyasu M."/>
            <person name="Ushijima N."/>
            <person name="Kawano K."/>
            <person name="Kobayashi E."/>
            <person name="Shiratori Y."/>
            <person name="Masuda Y."/>
            <person name="Senoo K."/>
        </authorList>
    </citation>
    <scope>NUCLEOTIDE SEQUENCE</scope>
    <source>
        <strain evidence="2">Red802</strain>
    </source>
</reference>
<evidence type="ECO:0000313" key="3">
    <source>
        <dbReference type="Proteomes" id="UP001165044"/>
    </source>
</evidence>
<name>A0ABQ5PWL9_9BACT</name>
<feature type="domain" description="PatA-like N-terminal" evidence="1">
    <location>
        <begin position="32"/>
        <end position="130"/>
    </location>
</feature>